<comment type="caution">
    <text evidence="2">The sequence shown here is derived from an EMBL/GenBank/DDBJ whole genome shotgun (WGS) entry which is preliminary data.</text>
</comment>
<evidence type="ECO:0000259" key="1">
    <source>
        <dbReference type="Pfam" id="PF00561"/>
    </source>
</evidence>
<sequence length="264" mass="28468">MATLSTEIVGEGTPVVALHGFGPDRRLMAGMLEPVLGELDGFRRVYLDLPGCGSSAAREIRSTADVLAAVEQTVADAVGAEPFLLVGESYGGYLATELTRQRPDQVLGLALVCPVVVPMHADRTVPTHTVIERDETLMSSLDADELATFEPLAVVQTRETFERFCAEIGSGLATADDEALERIQSGGYALPECEALSYDRPTLILTGRQDSVVGYADQWALLERFPRATFAVLDAAGHNAQIERPDVTSVLLRDWLARCAHAAR</sequence>
<dbReference type="AlphaFoldDB" id="A0A542XFX0"/>
<dbReference type="RefSeq" id="WP_142007088.1">
    <property type="nucleotide sequence ID" value="NZ_CAJTBP010000001.1"/>
</dbReference>
<dbReference type="InterPro" id="IPR000639">
    <property type="entry name" value="Epox_hydrolase-like"/>
</dbReference>
<dbReference type="InterPro" id="IPR029058">
    <property type="entry name" value="AB_hydrolase_fold"/>
</dbReference>
<dbReference type="PANTHER" id="PTHR43798:SF6">
    <property type="entry name" value="HYDROLASE, PUTATIVE (AFU_ORTHOLOGUE AFUA_4G13070)-RELATED"/>
    <property type="match status" value="1"/>
</dbReference>
<accession>A0A542XFX0</accession>
<reference evidence="2 3" key="1">
    <citation type="submission" date="2019-06" db="EMBL/GenBank/DDBJ databases">
        <title>Sequencing the genomes of 1000 actinobacteria strains.</title>
        <authorList>
            <person name="Klenk H.-P."/>
        </authorList>
    </citation>
    <scope>NUCLEOTIDE SEQUENCE [LARGE SCALE GENOMIC DNA]</scope>
    <source>
        <strain evidence="2 3">DSM 24617</strain>
    </source>
</reference>
<dbReference type="Gene3D" id="3.40.50.1820">
    <property type="entry name" value="alpha/beta hydrolase"/>
    <property type="match status" value="1"/>
</dbReference>
<dbReference type="PRINTS" id="PR00412">
    <property type="entry name" value="EPOXHYDRLASE"/>
</dbReference>
<dbReference type="InterPro" id="IPR050266">
    <property type="entry name" value="AB_hydrolase_sf"/>
</dbReference>
<dbReference type="GO" id="GO:0004185">
    <property type="term" value="F:serine-type carboxypeptidase activity"/>
    <property type="evidence" value="ECO:0007669"/>
    <property type="project" value="InterPro"/>
</dbReference>
<dbReference type="PROSITE" id="PS00131">
    <property type="entry name" value="CARBOXYPEPT_SER_SER"/>
    <property type="match status" value="1"/>
</dbReference>
<dbReference type="SUPFAM" id="SSF53474">
    <property type="entry name" value="alpha/beta-Hydrolases"/>
    <property type="match status" value="1"/>
</dbReference>
<evidence type="ECO:0000313" key="2">
    <source>
        <dbReference type="EMBL" id="TQL34723.1"/>
    </source>
</evidence>
<evidence type="ECO:0000313" key="3">
    <source>
        <dbReference type="Proteomes" id="UP000318336"/>
    </source>
</evidence>
<name>A0A542XFX0_9MICO</name>
<dbReference type="EMBL" id="VFOK01000001">
    <property type="protein sequence ID" value="TQL34723.1"/>
    <property type="molecule type" value="Genomic_DNA"/>
</dbReference>
<dbReference type="PANTHER" id="PTHR43798">
    <property type="entry name" value="MONOACYLGLYCEROL LIPASE"/>
    <property type="match status" value="1"/>
</dbReference>
<dbReference type="OrthoDB" id="2987348at2"/>
<protein>
    <submittedName>
        <fullName evidence="2">Pimeloyl-ACP methyl ester carboxylesterase</fullName>
    </submittedName>
</protein>
<dbReference type="InterPro" id="IPR018202">
    <property type="entry name" value="Ser_caboxypep_ser_AS"/>
</dbReference>
<feature type="domain" description="AB hydrolase-1" evidence="1">
    <location>
        <begin position="14"/>
        <end position="245"/>
    </location>
</feature>
<dbReference type="Proteomes" id="UP000318336">
    <property type="component" value="Unassembled WGS sequence"/>
</dbReference>
<organism evidence="2 3">
    <name type="scientific">Barrientosiimonas humi</name>
    <dbReference type="NCBI Taxonomy" id="999931"/>
    <lineage>
        <taxon>Bacteria</taxon>
        <taxon>Bacillati</taxon>
        <taxon>Actinomycetota</taxon>
        <taxon>Actinomycetes</taxon>
        <taxon>Micrococcales</taxon>
        <taxon>Dermacoccaceae</taxon>
        <taxon>Barrientosiimonas</taxon>
    </lineage>
</organism>
<proteinExistence type="predicted"/>
<dbReference type="InterPro" id="IPR000073">
    <property type="entry name" value="AB_hydrolase_1"/>
</dbReference>
<dbReference type="PRINTS" id="PR00111">
    <property type="entry name" value="ABHYDROLASE"/>
</dbReference>
<gene>
    <name evidence="2" type="ORF">FB554_2901</name>
</gene>
<keyword evidence="3" id="KW-1185">Reference proteome</keyword>
<dbReference type="Pfam" id="PF00561">
    <property type="entry name" value="Abhydrolase_1"/>
    <property type="match status" value="1"/>
</dbReference>